<gene>
    <name evidence="3" type="ORF">QM524_08160</name>
</gene>
<dbReference type="InterPro" id="IPR036705">
    <property type="entry name" value="Ribosyl_crysJ1_sf"/>
</dbReference>
<dbReference type="EMBL" id="JASHIF010000007">
    <property type="protein sequence ID" value="MDI9859177.1"/>
    <property type="molecule type" value="Genomic_DNA"/>
</dbReference>
<evidence type="ECO:0000313" key="3">
    <source>
        <dbReference type="EMBL" id="MDI9859177.1"/>
    </source>
</evidence>
<comment type="caution">
    <text evidence="3">The sequence shown here is derived from an EMBL/GenBank/DDBJ whole genome shotgun (WGS) entry which is preliminary data.</text>
</comment>
<evidence type="ECO:0000313" key="4">
    <source>
        <dbReference type="Proteomes" id="UP001236507"/>
    </source>
</evidence>
<dbReference type="RefSeq" id="WP_283344177.1">
    <property type="nucleotide sequence ID" value="NZ_JASHIF010000007.1"/>
</dbReference>
<comment type="similarity">
    <text evidence="1">Belongs to the ADP-ribosylglycohydrolase family.</text>
</comment>
<sequence>MAQYYIIIHFISMKSKGLLFGIAIGDSLGVPVEFMSRKHLKAHPVVDMRAYGTHHQPAGTWSDDTSLSFCLAEQLVEGFDLDGLAKKFCDWYDNGYWTAHGAFFDVGIATRNAIDRLLKGVSPLNSGECDEYSNGNGSLMRTLPIVYYTQNKSIEERCSIIKMVSGITHGHTRTLIGCFFATEYLLNLMKGKEKHEAYSLTQNTVRDYLLSVQVKPAELELYSRLLFDDISKTDESEIFSSGYILHTLEASLWAFLTTDDFKSAVLKGVNLGDDTDTIGSVTGGIAGFYYGFEQIPSDWIEQLAQKDKIEDLATRFSVKFDR</sequence>
<proteinExistence type="inferred from homology"/>
<dbReference type="Proteomes" id="UP001236507">
    <property type="component" value="Unassembled WGS sequence"/>
</dbReference>
<dbReference type="PANTHER" id="PTHR16222">
    <property type="entry name" value="ADP-RIBOSYLGLYCOHYDROLASE"/>
    <property type="match status" value="1"/>
</dbReference>
<dbReference type="Pfam" id="PF03747">
    <property type="entry name" value="ADP_ribosyl_GH"/>
    <property type="match status" value="1"/>
</dbReference>
<dbReference type="InterPro" id="IPR050792">
    <property type="entry name" value="ADP-ribosylglycohydrolase"/>
</dbReference>
<dbReference type="InterPro" id="IPR005502">
    <property type="entry name" value="Ribosyl_crysJ1"/>
</dbReference>
<dbReference type="Gene3D" id="1.10.4080.10">
    <property type="entry name" value="ADP-ribosylation/Crystallin J1"/>
    <property type="match status" value="1"/>
</dbReference>
<keyword evidence="4" id="KW-1185">Reference proteome</keyword>
<reference evidence="3 4" key="1">
    <citation type="submission" date="2023-05" db="EMBL/GenBank/DDBJ databases">
        <title>Novel species of genus Flectobacillus isolated from stream in China.</title>
        <authorList>
            <person name="Lu H."/>
        </authorList>
    </citation>
    <scope>NUCLEOTIDE SEQUENCE [LARGE SCALE GENOMIC DNA]</scope>
    <source>
        <strain evidence="3 4">KCTC 42575</strain>
    </source>
</reference>
<evidence type="ECO:0000256" key="2">
    <source>
        <dbReference type="ARBA" id="ARBA00022801"/>
    </source>
</evidence>
<protein>
    <submittedName>
        <fullName evidence="3">ADP-ribosylglycohydrolase family protein</fullName>
    </submittedName>
</protein>
<organism evidence="3 4">
    <name type="scientific">Flectobacillus roseus</name>
    <dbReference type="NCBI Taxonomy" id="502259"/>
    <lineage>
        <taxon>Bacteria</taxon>
        <taxon>Pseudomonadati</taxon>
        <taxon>Bacteroidota</taxon>
        <taxon>Cytophagia</taxon>
        <taxon>Cytophagales</taxon>
        <taxon>Flectobacillaceae</taxon>
        <taxon>Flectobacillus</taxon>
    </lineage>
</organism>
<dbReference type="SUPFAM" id="SSF101478">
    <property type="entry name" value="ADP-ribosylglycohydrolase"/>
    <property type="match status" value="1"/>
</dbReference>
<keyword evidence="2" id="KW-0378">Hydrolase</keyword>
<dbReference type="PANTHER" id="PTHR16222:SF24">
    <property type="entry name" value="ADP-RIBOSYLHYDROLASE ARH3"/>
    <property type="match status" value="1"/>
</dbReference>
<name>A0ABT6Y6H4_9BACT</name>
<evidence type="ECO:0000256" key="1">
    <source>
        <dbReference type="ARBA" id="ARBA00010702"/>
    </source>
</evidence>
<accession>A0ABT6Y6H4</accession>